<dbReference type="InterPro" id="IPR051396">
    <property type="entry name" value="Bact_Antivir_Def_Nuclease"/>
</dbReference>
<dbReference type="EMBL" id="MBTA01000029">
    <property type="protein sequence ID" value="RKD12901.1"/>
    <property type="molecule type" value="Genomic_DNA"/>
</dbReference>
<gene>
    <name evidence="2" type="ORF">BCY91_11725</name>
</gene>
<accession>A0A419S2C1</accession>
<organism evidence="2 3">
    <name type="scientific">Pelobium manganitolerans</name>
    <dbReference type="NCBI Taxonomy" id="1842495"/>
    <lineage>
        <taxon>Bacteria</taxon>
        <taxon>Pseudomonadati</taxon>
        <taxon>Bacteroidota</taxon>
        <taxon>Sphingobacteriia</taxon>
        <taxon>Sphingobacteriales</taxon>
        <taxon>Sphingobacteriaceae</taxon>
        <taxon>Pelobium</taxon>
    </lineage>
</organism>
<reference evidence="2 3" key="1">
    <citation type="submission" date="2016-07" db="EMBL/GenBank/DDBJ databases">
        <title>Genome of Pelobium manganitolerans.</title>
        <authorList>
            <person name="Wu S."/>
            <person name="Wang G."/>
        </authorList>
    </citation>
    <scope>NUCLEOTIDE SEQUENCE [LARGE SCALE GENOMIC DNA]</scope>
    <source>
        <strain evidence="2 3">YS-25</strain>
    </source>
</reference>
<evidence type="ECO:0000313" key="2">
    <source>
        <dbReference type="EMBL" id="RKD12901.1"/>
    </source>
</evidence>
<dbReference type="Pfam" id="PF13175">
    <property type="entry name" value="AAA_15"/>
    <property type="match status" value="1"/>
</dbReference>
<dbReference type="InterPro" id="IPR027417">
    <property type="entry name" value="P-loop_NTPase"/>
</dbReference>
<feature type="domain" description="Endonuclease GajA/Old nuclease/RecF-like AAA" evidence="1">
    <location>
        <begin position="1"/>
        <end position="406"/>
    </location>
</feature>
<evidence type="ECO:0000259" key="1">
    <source>
        <dbReference type="Pfam" id="PF13175"/>
    </source>
</evidence>
<dbReference type="PANTHER" id="PTHR43581">
    <property type="entry name" value="ATP/GTP PHOSPHATASE"/>
    <property type="match status" value="1"/>
</dbReference>
<dbReference type="SUPFAM" id="SSF52540">
    <property type="entry name" value="P-loop containing nucleoside triphosphate hydrolases"/>
    <property type="match status" value="1"/>
</dbReference>
<dbReference type="Proteomes" id="UP000283433">
    <property type="component" value="Unassembled WGS sequence"/>
</dbReference>
<name>A0A419S2C1_9SPHI</name>
<dbReference type="AlphaFoldDB" id="A0A419S2C1"/>
<dbReference type="InterPro" id="IPR041685">
    <property type="entry name" value="AAA_GajA/Old/RecF-like"/>
</dbReference>
<sequence>MYLQRLILENFRGYKNIEIDFVDNLNVLIGKNDIGKSTILEALDIFFGEDKIKIDYSDLNVFNGNYISIRCCFKVDTTKEYLIDTDVKTNLKDEFLLNEKDELEIKKTWDCSKGKITAASLKTFLICNYPSQYSNKPLPTIKIEELRKVLEKEDIAFALSELQNNNKLKNLDKGLEIGPYDPDTDKKIPVDFDKRKRAEIRKAIYSVSDLTKISTIEMPIDKEDGKNIWESLSKDLPLFFLFQADRVNKDTDKEVQDPLKIITKRAIETVTDKLEEVTKLIKESAEKIGIETIEKLKEMNPDLAKVLKPDVSTKAWDTIFSFSFLGDDNIPMNKRGSGVRRLITLNYFRAEAERKNKENKSIIYAIEEPETSQHPDHQNLLVTALNDLAQKENYQVIITTHSPEIAKQLKNENLILIDKKDGENYIVKDEQKLKAISNTLGLSSYIGKLVICLEGTNDVNFLTNLNNFIPEFKEIIDLEKEKIKLIPMGGSSLINWVDKEYLEGSNVIEFHLYDKDADNKYQSSIDKINERNNSSRGILTKKREMENYIPACLYESEFEIDLKDIEDWDNADIGQIVTNKAKKFNDEKIVKSIANGKLTKQITKEHLIELDCYDEIESWFKIIKELNEK</sequence>
<dbReference type="OrthoDB" id="9792800at2"/>
<comment type="caution">
    <text evidence="2">The sequence shown here is derived from an EMBL/GenBank/DDBJ whole genome shotgun (WGS) entry which is preliminary data.</text>
</comment>
<dbReference type="RefSeq" id="WP_120183129.1">
    <property type="nucleotide sequence ID" value="NZ_MBTA01000029.1"/>
</dbReference>
<protein>
    <recommendedName>
        <fullName evidence="1">Endonuclease GajA/Old nuclease/RecF-like AAA domain-containing protein</fullName>
    </recommendedName>
</protein>
<proteinExistence type="predicted"/>
<evidence type="ECO:0000313" key="3">
    <source>
        <dbReference type="Proteomes" id="UP000283433"/>
    </source>
</evidence>
<dbReference type="Gene3D" id="3.40.50.300">
    <property type="entry name" value="P-loop containing nucleotide triphosphate hydrolases"/>
    <property type="match status" value="1"/>
</dbReference>
<keyword evidence="3" id="KW-1185">Reference proteome</keyword>
<dbReference type="PANTHER" id="PTHR43581:SF4">
    <property type="entry name" value="ATP_GTP PHOSPHATASE"/>
    <property type="match status" value="1"/>
</dbReference>